<dbReference type="Proteomes" id="UP000007845">
    <property type="component" value="Chromosome"/>
</dbReference>
<organism evidence="9 10">
    <name type="scientific">Pseudodesulfovibrio mercurii</name>
    <dbReference type="NCBI Taxonomy" id="641491"/>
    <lineage>
        <taxon>Bacteria</taxon>
        <taxon>Pseudomonadati</taxon>
        <taxon>Thermodesulfobacteriota</taxon>
        <taxon>Desulfovibrionia</taxon>
        <taxon>Desulfovibrionales</taxon>
        <taxon>Desulfovibrionaceae</taxon>
    </lineage>
</organism>
<keyword evidence="6 8" id="KW-1133">Transmembrane helix</keyword>
<evidence type="ECO:0000256" key="2">
    <source>
        <dbReference type="ARBA" id="ARBA00007935"/>
    </source>
</evidence>
<keyword evidence="10" id="KW-1185">Reference proteome</keyword>
<feature type="transmembrane region" description="Helical" evidence="8">
    <location>
        <begin position="325"/>
        <end position="343"/>
    </location>
</feature>
<dbReference type="PANTHER" id="PTHR30472">
    <property type="entry name" value="FERRIC ENTEROBACTIN TRANSPORT SYSTEM PERMEASE PROTEIN"/>
    <property type="match status" value="1"/>
</dbReference>
<sequence length="351" mass="36747">MEALGKALQPPQDTSRGIAPNVVLLLLFLLFSGVFLASFCLGQYDISIGQVVKIFASKLLPVRQDWPQAMETVVFKVRLPRILGASLVGAALAMAGTAYQGMFKNPLVSPDILGASSGAGLGAALAISLSLSVYGVQILSFVLGLVAVSLAYAVSLKVPRDRTLALILTGILVGTLFSSGTSLLKYLADPYDELPTITFWLMGSLATTSTHDVLVAVVPIVAGAAILYVFRWRMNVMSLSEDEALSLGVETGKLRLAAIIGSTLMTSASVSVGGLVGWVGLLIPHLARMLIGPDFQTLLPASGLLGAAYLILVDDMARGFASVEIPLGVLTSILGAPFFLVLLSRQKGGSE</sequence>
<feature type="transmembrane region" description="Helical" evidence="8">
    <location>
        <begin position="208"/>
        <end position="230"/>
    </location>
</feature>
<dbReference type="HOGENOM" id="CLU_013016_0_2_7"/>
<gene>
    <name evidence="9" type="ORF">DND132_2411</name>
</gene>
<dbReference type="InterPro" id="IPR000522">
    <property type="entry name" value="ABC_transptr_permease_BtuC"/>
</dbReference>
<comment type="subcellular location">
    <subcellularLocation>
        <location evidence="1">Cell membrane</location>
        <topology evidence="1">Multi-pass membrane protein</topology>
    </subcellularLocation>
</comment>
<evidence type="ECO:0000256" key="5">
    <source>
        <dbReference type="ARBA" id="ARBA00022692"/>
    </source>
</evidence>
<evidence type="ECO:0000313" key="9">
    <source>
        <dbReference type="EMBL" id="EGB15614.1"/>
    </source>
</evidence>
<dbReference type="PANTHER" id="PTHR30472:SF70">
    <property type="entry name" value="MOLYBDATE IMPORT SYSTEM PERMEASE PROTEIN MOLB"/>
    <property type="match status" value="1"/>
</dbReference>
<keyword evidence="5 8" id="KW-0812">Transmembrane</keyword>
<dbReference type="AlphaFoldDB" id="F0JC41"/>
<protein>
    <submittedName>
        <fullName evidence="9">Transport system permease protein</fullName>
    </submittedName>
</protein>
<proteinExistence type="inferred from homology"/>
<evidence type="ECO:0000256" key="6">
    <source>
        <dbReference type="ARBA" id="ARBA00022989"/>
    </source>
</evidence>
<feature type="transmembrane region" description="Helical" evidence="8">
    <location>
        <begin position="18"/>
        <end position="41"/>
    </location>
</feature>
<keyword evidence="4" id="KW-1003">Cell membrane</keyword>
<keyword evidence="7 8" id="KW-0472">Membrane</keyword>
<dbReference type="EMBL" id="CP003220">
    <property type="protein sequence ID" value="EGB15614.1"/>
    <property type="molecule type" value="Genomic_DNA"/>
</dbReference>
<dbReference type="GO" id="GO:0033214">
    <property type="term" value="P:siderophore-iron import into cell"/>
    <property type="evidence" value="ECO:0007669"/>
    <property type="project" value="TreeGrafter"/>
</dbReference>
<name>F0JC41_9BACT</name>
<dbReference type="GO" id="GO:0005886">
    <property type="term" value="C:plasma membrane"/>
    <property type="evidence" value="ECO:0007669"/>
    <property type="project" value="UniProtKB-SubCell"/>
</dbReference>
<dbReference type="SMR" id="F0JC41"/>
<evidence type="ECO:0000256" key="7">
    <source>
        <dbReference type="ARBA" id="ARBA00023136"/>
    </source>
</evidence>
<dbReference type="Gene3D" id="1.10.3470.10">
    <property type="entry name" value="ABC transporter involved in vitamin B12 uptake, BtuC"/>
    <property type="match status" value="1"/>
</dbReference>
<dbReference type="SUPFAM" id="SSF81345">
    <property type="entry name" value="ABC transporter involved in vitamin B12 uptake, BtuC"/>
    <property type="match status" value="1"/>
</dbReference>
<evidence type="ECO:0000256" key="1">
    <source>
        <dbReference type="ARBA" id="ARBA00004651"/>
    </source>
</evidence>
<feature type="transmembrane region" description="Helical" evidence="8">
    <location>
        <begin position="164"/>
        <end position="188"/>
    </location>
</feature>
<feature type="transmembrane region" description="Helical" evidence="8">
    <location>
        <begin position="123"/>
        <end position="152"/>
    </location>
</feature>
<keyword evidence="3" id="KW-0813">Transport</keyword>
<evidence type="ECO:0000256" key="3">
    <source>
        <dbReference type="ARBA" id="ARBA00022448"/>
    </source>
</evidence>
<feature type="transmembrane region" description="Helical" evidence="8">
    <location>
        <begin position="82"/>
        <end position="103"/>
    </location>
</feature>
<dbReference type="FunFam" id="1.10.3470.10:FF:000001">
    <property type="entry name" value="Vitamin B12 ABC transporter permease BtuC"/>
    <property type="match status" value="1"/>
</dbReference>
<accession>F0JC41</accession>
<dbReference type="KEGG" id="ddn:DND132_2411"/>
<feature type="transmembrane region" description="Helical" evidence="8">
    <location>
        <begin position="295"/>
        <end position="313"/>
    </location>
</feature>
<dbReference type="GO" id="GO:0022857">
    <property type="term" value="F:transmembrane transporter activity"/>
    <property type="evidence" value="ECO:0007669"/>
    <property type="project" value="InterPro"/>
</dbReference>
<reference evidence="9 10" key="1">
    <citation type="journal article" date="2011" name="J. Bacteriol.">
        <title>Genome sequence of the mercury-methylating strain Desulfovibrio desulfuricans ND132.</title>
        <authorList>
            <person name="Brown S.D."/>
            <person name="Gilmour C.C."/>
            <person name="Kucken A.M."/>
            <person name="Wall J.D."/>
            <person name="Elias D.A."/>
            <person name="Brandt C.C."/>
            <person name="Podar M."/>
            <person name="Chertkov O."/>
            <person name="Held B."/>
            <person name="Bruce D.C."/>
            <person name="Detter J.C."/>
            <person name="Tapia R."/>
            <person name="Han C.S."/>
            <person name="Goodwin L.A."/>
            <person name="Cheng J.F."/>
            <person name="Pitluck S."/>
            <person name="Woyke T."/>
            <person name="Mikhailova N."/>
            <person name="Ivanova N.N."/>
            <person name="Han J."/>
            <person name="Lucas S."/>
            <person name="Lapidus A.L."/>
            <person name="Land M.L."/>
            <person name="Hauser L.J."/>
            <person name="Palumbo A.V."/>
        </authorList>
    </citation>
    <scope>NUCLEOTIDE SEQUENCE [LARGE SCALE GENOMIC DNA]</scope>
    <source>
        <strain evidence="9 10">ND132</strain>
    </source>
</reference>
<feature type="transmembrane region" description="Helical" evidence="8">
    <location>
        <begin position="256"/>
        <end position="283"/>
    </location>
</feature>
<comment type="similarity">
    <text evidence="2">Belongs to the binding-protein-dependent transport system permease family. FecCD subfamily.</text>
</comment>
<dbReference type="STRING" id="641491.DND132_2411"/>
<dbReference type="Pfam" id="PF01032">
    <property type="entry name" value="FecCD"/>
    <property type="match status" value="1"/>
</dbReference>
<dbReference type="OrthoDB" id="9782305at2"/>
<dbReference type="eggNOG" id="COG0609">
    <property type="taxonomic scope" value="Bacteria"/>
</dbReference>
<evidence type="ECO:0000256" key="4">
    <source>
        <dbReference type="ARBA" id="ARBA00022475"/>
    </source>
</evidence>
<dbReference type="InterPro" id="IPR037294">
    <property type="entry name" value="ABC_BtuC-like"/>
</dbReference>
<dbReference type="CDD" id="cd06550">
    <property type="entry name" value="TM_ABC_iron-siderophores_like"/>
    <property type="match status" value="1"/>
</dbReference>
<evidence type="ECO:0000256" key="8">
    <source>
        <dbReference type="SAM" id="Phobius"/>
    </source>
</evidence>
<evidence type="ECO:0000313" key="10">
    <source>
        <dbReference type="Proteomes" id="UP000007845"/>
    </source>
</evidence>